<comment type="caution">
    <text evidence="2">The sequence shown here is derived from an EMBL/GenBank/DDBJ whole genome shotgun (WGS) entry which is preliminary data.</text>
</comment>
<protein>
    <submittedName>
        <fullName evidence="2">Uncharacterized protein</fullName>
    </submittedName>
</protein>
<keyword evidence="3" id="KW-1185">Reference proteome</keyword>
<keyword evidence="1" id="KW-0175">Coiled coil</keyword>
<dbReference type="Proteomes" id="UP000235145">
    <property type="component" value="Unassembled WGS sequence"/>
</dbReference>
<sequence length="285" mass="33153">MKGVCEDLIIKVDKLVFHADFVVLDMEGDPKIPIILGKPFLNTACAVVDMRESTHTLRVVDDLVTFVTNQEKEHKKSIEDKTSSMELSDELLEKELALLQEDNSKQYSLDEEFDAQGDLRELERLLEGVEDNFEEITSTLDEKNLKMRKKFKLMRIRMTRTLRLNPIYQEEKGDNLTTRTKHRTSVSTNFEVFTFKPPDSQAYEVSKEEVVTLSDDEMMMEKAIEIDKGGMDMMGNMVEERKKICGKRIKCKFEGNDTKMRKEELKKFFLRIYLSQSSSLFKMIA</sequence>
<dbReference type="PANTHER" id="PTHR33067:SF35">
    <property type="entry name" value="ASPARTIC PEPTIDASE DDI1-TYPE DOMAIN-CONTAINING PROTEIN"/>
    <property type="match status" value="1"/>
</dbReference>
<dbReference type="EMBL" id="NBSK02000008">
    <property type="protein sequence ID" value="KAJ0191417.1"/>
    <property type="molecule type" value="Genomic_DNA"/>
</dbReference>
<dbReference type="Gene3D" id="2.40.70.10">
    <property type="entry name" value="Acid Proteases"/>
    <property type="match status" value="1"/>
</dbReference>
<feature type="coiled-coil region" evidence="1">
    <location>
        <begin position="119"/>
        <end position="146"/>
    </location>
</feature>
<evidence type="ECO:0000313" key="2">
    <source>
        <dbReference type="EMBL" id="KAJ0191417.1"/>
    </source>
</evidence>
<proteinExistence type="predicted"/>
<evidence type="ECO:0000313" key="3">
    <source>
        <dbReference type="Proteomes" id="UP000235145"/>
    </source>
</evidence>
<dbReference type="InterPro" id="IPR021109">
    <property type="entry name" value="Peptidase_aspartic_dom_sf"/>
</dbReference>
<dbReference type="AlphaFoldDB" id="A0A9R1X010"/>
<organism evidence="2 3">
    <name type="scientific">Lactuca sativa</name>
    <name type="common">Garden lettuce</name>
    <dbReference type="NCBI Taxonomy" id="4236"/>
    <lineage>
        <taxon>Eukaryota</taxon>
        <taxon>Viridiplantae</taxon>
        <taxon>Streptophyta</taxon>
        <taxon>Embryophyta</taxon>
        <taxon>Tracheophyta</taxon>
        <taxon>Spermatophyta</taxon>
        <taxon>Magnoliopsida</taxon>
        <taxon>eudicotyledons</taxon>
        <taxon>Gunneridae</taxon>
        <taxon>Pentapetalae</taxon>
        <taxon>asterids</taxon>
        <taxon>campanulids</taxon>
        <taxon>Asterales</taxon>
        <taxon>Asteraceae</taxon>
        <taxon>Cichorioideae</taxon>
        <taxon>Cichorieae</taxon>
        <taxon>Lactucinae</taxon>
        <taxon>Lactuca</taxon>
    </lineage>
</organism>
<name>A0A9R1X010_LACSA</name>
<dbReference type="PANTHER" id="PTHR33067">
    <property type="entry name" value="RNA-DIRECTED DNA POLYMERASE-RELATED"/>
    <property type="match status" value="1"/>
</dbReference>
<evidence type="ECO:0000256" key="1">
    <source>
        <dbReference type="SAM" id="Coils"/>
    </source>
</evidence>
<reference evidence="2 3" key="1">
    <citation type="journal article" date="2017" name="Nat. Commun.">
        <title>Genome assembly with in vitro proximity ligation data and whole-genome triplication in lettuce.</title>
        <authorList>
            <person name="Reyes-Chin-Wo S."/>
            <person name="Wang Z."/>
            <person name="Yang X."/>
            <person name="Kozik A."/>
            <person name="Arikit S."/>
            <person name="Song C."/>
            <person name="Xia L."/>
            <person name="Froenicke L."/>
            <person name="Lavelle D.O."/>
            <person name="Truco M.J."/>
            <person name="Xia R."/>
            <person name="Zhu S."/>
            <person name="Xu C."/>
            <person name="Xu H."/>
            <person name="Xu X."/>
            <person name="Cox K."/>
            <person name="Korf I."/>
            <person name="Meyers B.C."/>
            <person name="Michelmore R.W."/>
        </authorList>
    </citation>
    <scope>NUCLEOTIDE SEQUENCE [LARGE SCALE GENOMIC DNA]</scope>
    <source>
        <strain evidence="3">cv. Salinas</strain>
        <tissue evidence="2">Seedlings</tissue>
    </source>
</reference>
<accession>A0A9R1X010</accession>
<gene>
    <name evidence="2" type="ORF">LSAT_V11C800433220</name>
</gene>